<dbReference type="RefSeq" id="WP_098513545.1">
    <property type="nucleotide sequence ID" value="NZ_JBIAKZ010000004.1"/>
</dbReference>
<name>A0A2A9FFH4_9PSEU</name>
<dbReference type="PANTHER" id="PTHR11804">
    <property type="entry name" value="PROTEASE M3 THIMET OLIGOPEPTIDASE-RELATED"/>
    <property type="match status" value="1"/>
</dbReference>
<sequence length="586" mass="66351">MTTAVTAPDRASLSSMDERLSAMMVRTKAILADAPLTEDTLVEITSIYNNVAYVFLYLEANERYVNFDRLLPWRAAFHQDPELDRALLARLVALRCTDPEAERSRLDWVNQLRAKEHEPDTESADRMAGLVGAAKDTLAALADDQAALLAKLGVEVGAVNPPAVFYKMSARIANPVSRTKLARAWRALRDRKEDELVDLVDHMVGELRRQSTARGHHTVLDETLTKCRVTEAQVDAFLQRYLDHALSSYRDLEDEVRTTTGAVDNPMDHFGRHLETLVGAVEVPKLPLRGCLDFVYAVAAGAFGLTVEMVSRTEDVVMTVRVRAGDQEVGQIDFDLWNDEGKALKANHTKGIRNRTDWAGLVQLPVAYVSCRFSRTEGEERITFQNAHSLFHEFGHAINHLLIRKRISNQSGLEYLPLERLEYLSMWFEKWVFHPAFADHLGMSESDHAGLSWCQRIKMIEYRRTYVDRAVTAALDFDVYRHTDGGVRESFQRLDQRFGISAHCTLDDFLPYFTWPMLQANPGAYFAYLWGAADSGEQFRPFQDATLAAVAAMGDQRGRFASCLDFDLPSNEPDVRAVFEFYDRAR</sequence>
<organism evidence="8 9">
    <name type="scientific">Amycolatopsis sulphurea</name>
    <dbReference type="NCBI Taxonomy" id="76022"/>
    <lineage>
        <taxon>Bacteria</taxon>
        <taxon>Bacillati</taxon>
        <taxon>Actinomycetota</taxon>
        <taxon>Actinomycetes</taxon>
        <taxon>Pseudonocardiales</taxon>
        <taxon>Pseudonocardiaceae</taxon>
        <taxon>Amycolatopsis</taxon>
    </lineage>
</organism>
<dbReference type="GO" id="GO:0004222">
    <property type="term" value="F:metalloendopeptidase activity"/>
    <property type="evidence" value="ECO:0007669"/>
    <property type="project" value="InterPro"/>
</dbReference>
<dbReference type="PANTHER" id="PTHR11804:SF84">
    <property type="entry name" value="SACCHAROLYSIN"/>
    <property type="match status" value="1"/>
</dbReference>
<comment type="caution">
    <text evidence="8">The sequence shown here is derived from an EMBL/GenBank/DDBJ whole genome shotgun (WGS) entry which is preliminary data.</text>
</comment>
<dbReference type="InterPro" id="IPR001567">
    <property type="entry name" value="Pept_M3A_M3B_dom"/>
</dbReference>
<dbReference type="SUPFAM" id="SSF55486">
    <property type="entry name" value="Metalloproteases ('zincins'), catalytic domain"/>
    <property type="match status" value="1"/>
</dbReference>
<keyword evidence="4 6" id="KW-0862">Zinc</keyword>
<comment type="similarity">
    <text evidence="6">Belongs to the peptidase M3 family.</text>
</comment>
<evidence type="ECO:0000259" key="7">
    <source>
        <dbReference type="Pfam" id="PF01432"/>
    </source>
</evidence>
<dbReference type="GO" id="GO:0046872">
    <property type="term" value="F:metal ion binding"/>
    <property type="evidence" value="ECO:0007669"/>
    <property type="project" value="UniProtKB-UniRule"/>
</dbReference>
<keyword evidence="3 6" id="KW-0378">Hydrolase</keyword>
<evidence type="ECO:0000256" key="4">
    <source>
        <dbReference type="ARBA" id="ARBA00022833"/>
    </source>
</evidence>
<keyword evidence="9" id="KW-1185">Reference proteome</keyword>
<accession>A0A2A9FFH4</accession>
<dbReference type="EMBL" id="PDJK01000002">
    <property type="protein sequence ID" value="PFG49683.1"/>
    <property type="molecule type" value="Genomic_DNA"/>
</dbReference>
<dbReference type="GO" id="GO:0006518">
    <property type="term" value="P:peptide metabolic process"/>
    <property type="evidence" value="ECO:0007669"/>
    <property type="project" value="TreeGrafter"/>
</dbReference>
<dbReference type="Proteomes" id="UP000243542">
    <property type="component" value="Unassembled WGS sequence"/>
</dbReference>
<feature type="domain" description="Peptidase M3A/M3B catalytic" evidence="7">
    <location>
        <begin position="183"/>
        <end position="496"/>
    </location>
</feature>
<dbReference type="AlphaFoldDB" id="A0A2A9FFH4"/>
<protein>
    <submittedName>
        <fullName evidence="8">Oligopeptidase A</fullName>
    </submittedName>
</protein>
<keyword evidence="2 6" id="KW-0479">Metal-binding</keyword>
<keyword evidence="5 6" id="KW-0482">Metalloprotease</keyword>
<gene>
    <name evidence="8" type="ORF">ATK36_4855</name>
</gene>
<evidence type="ECO:0000256" key="6">
    <source>
        <dbReference type="RuleBase" id="RU003435"/>
    </source>
</evidence>
<dbReference type="Pfam" id="PF01432">
    <property type="entry name" value="Peptidase_M3"/>
    <property type="match status" value="1"/>
</dbReference>
<reference evidence="8 9" key="1">
    <citation type="submission" date="2017-10" db="EMBL/GenBank/DDBJ databases">
        <title>Sequencing the genomes of 1000 actinobacteria strains.</title>
        <authorList>
            <person name="Klenk H.-P."/>
        </authorList>
    </citation>
    <scope>NUCLEOTIDE SEQUENCE [LARGE SCALE GENOMIC DNA]</scope>
    <source>
        <strain evidence="8 9">DSM 46092</strain>
    </source>
</reference>
<evidence type="ECO:0000313" key="9">
    <source>
        <dbReference type="Proteomes" id="UP000243542"/>
    </source>
</evidence>
<comment type="cofactor">
    <cofactor evidence="6">
        <name>Zn(2+)</name>
        <dbReference type="ChEBI" id="CHEBI:29105"/>
    </cofactor>
    <text evidence="6">Binds 1 zinc ion.</text>
</comment>
<evidence type="ECO:0000256" key="2">
    <source>
        <dbReference type="ARBA" id="ARBA00022723"/>
    </source>
</evidence>
<evidence type="ECO:0000313" key="8">
    <source>
        <dbReference type="EMBL" id="PFG49683.1"/>
    </source>
</evidence>
<dbReference type="GO" id="GO:0006508">
    <property type="term" value="P:proteolysis"/>
    <property type="evidence" value="ECO:0007669"/>
    <property type="project" value="UniProtKB-KW"/>
</dbReference>
<evidence type="ECO:0000256" key="3">
    <source>
        <dbReference type="ARBA" id="ARBA00022801"/>
    </source>
</evidence>
<keyword evidence="1 6" id="KW-0645">Protease</keyword>
<proteinExistence type="inferred from homology"/>
<dbReference type="Gene3D" id="1.10.1370.40">
    <property type="match status" value="1"/>
</dbReference>
<evidence type="ECO:0000256" key="1">
    <source>
        <dbReference type="ARBA" id="ARBA00022670"/>
    </source>
</evidence>
<dbReference type="InterPro" id="IPR045090">
    <property type="entry name" value="Pept_M3A_M3B"/>
</dbReference>
<evidence type="ECO:0000256" key="5">
    <source>
        <dbReference type="ARBA" id="ARBA00023049"/>
    </source>
</evidence>